<sequence length="266" mass="30298">MGSFSTKMGSSNIKIGSSTSRPQPSPKPAPKPSPLLTLPPELRLLIYTHAIPELHPNPPSTPLLHPPTTYTPLLYTHPLILSDLYPEICKSVRRYMDHQASRSKIRSLSNMHTDLSPQFNAQMELRVDVPYSTLYLATSHYNRAISRLYVHRVVFRTYHPPNTPRLRSNLELRCLRRYVSWLGHWHDWEDLPTCPSVVFVWGEEQDEDRVLMGEVVEEVERRSMGTTRWRVRWVRGGEGRGLKGVVLERVGSKGEEDGGEGVAGTP</sequence>
<protein>
    <submittedName>
        <fullName evidence="2">Uncharacterized protein</fullName>
    </submittedName>
</protein>
<feature type="region of interest" description="Disordered" evidence="1">
    <location>
        <begin position="1"/>
        <end position="35"/>
    </location>
</feature>
<keyword evidence="3" id="KW-1185">Reference proteome</keyword>
<accession>A0A6A5WZH3</accession>
<organism evidence="2 3">
    <name type="scientific">Amniculicola lignicola CBS 123094</name>
    <dbReference type="NCBI Taxonomy" id="1392246"/>
    <lineage>
        <taxon>Eukaryota</taxon>
        <taxon>Fungi</taxon>
        <taxon>Dikarya</taxon>
        <taxon>Ascomycota</taxon>
        <taxon>Pezizomycotina</taxon>
        <taxon>Dothideomycetes</taxon>
        <taxon>Pleosporomycetidae</taxon>
        <taxon>Pleosporales</taxon>
        <taxon>Amniculicolaceae</taxon>
        <taxon>Amniculicola</taxon>
    </lineage>
</organism>
<dbReference type="EMBL" id="ML977562">
    <property type="protein sequence ID" value="KAF2005581.1"/>
    <property type="molecule type" value="Genomic_DNA"/>
</dbReference>
<dbReference type="AlphaFoldDB" id="A0A6A5WZH3"/>
<reference evidence="2" key="1">
    <citation type="journal article" date="2020" name="Stud. Mycol.">
        <title>101 Dothideomycetes genomes: a test case for predicting lifestyles and emergence of pathogens.</title>
        <authorList>
            <person name="Haridas S."/>
            <person name="Albert R."/>
            <person name="Binder M."/>
            <person name="Bloem J."/>
            <person name="Labutti K."/>
            <person name="Salamov A."/>
            <person name="Andreopoulos B."/>
            <person name="Baker S."/>
            <person name="Barry K."/>
            <person name="Bills G."/>
            <person name="Bluhm B."/>
            <person name="Cannon C."/>
            <person name="Castanera R."/>
            <person name="Culley D."/>
            <person name="Daum C."/>
            <person name="Ezra D."/>
            <person name="Gonzalez J."/>
            <person name="Henrissat B."/>
            <person name="Kuo A."/>
            <person name="Liang C."/>
            <person name="Lipzen A."/>
            <person name="Lutzoni F."/>
            <person name="Magnuson J."/>
            <person name="Mondo S."/>
            <person name="Nolan M."/>
            <person name="Ohm R."/>
            <person name="Pangilinan J."/>
            <person name="Park H.-J."/>
            <person name="Ramirez L."/>
            <person name="Alfaro M."/>
            <person name="Sun H."/>
            <person name="Tritt A."/>
            <person name="Yoshinaga Y."/>
            <person name="Zwiers L.-H."/>
            <person name="Turgeon B."/>
            <person name="Goodwin S."/>
            <person name="Spatafora J."/>
            <person name="Crous P."/>
            <person name="Grigoriev I."/>
        </authorList>
    </citation>
    <scope>NUCLEOTIDE SEQUENCE</scope>
    <source>
        <strain evidence="2">CBS 123094</strain>
    </source>
</reference>
<proteinExistence type="predicted"/>
<evidence type="ECO:0000313" key="2">
    <source>
        <dbReference type="EMBL" id="KAF2005581.1"/>
    </source>
</evidence>
<feature type="compositionally biased region" description="Polar residues" evidence="1">
    <location>
        <begin position="1"/>
        <end position="21"/>
    </location>
</feature>
<feature type="compositionally biased region" description="Pro residues" evidence="1">
    <location>
        <begin position="23"/>
        <end position="33"/>
    </location>
</feature>
<gene>
    <name evidence="2" type="ORF">P154DRAFT_616036</name>
</gene>
<evidence type="ECO:0000256" key="1">
    <source>
        <dbReference type="SAM" id="MobiDB-lite"/>
    </source>
</evidence>
<name>A0A6A5WZH3_9PLEO</name>
<evidence type="ECO:0000313" key="3">
    <source>
        <dbReference type="Proteomes" id="UP000799779"/>
    </source>
</evidence>
<dbReference type="Proteomes" id="UP000799779">
    <property type="component" value="Unassembled WGS sequence"/>
</dbReference>